<accession>V6TQS2</accession>
<proteinExistence type="predicted"/>
<sequence length="683" mass="77316">MIQKFMKNGEEKTGSTDLLSELEDNAALRLRCTILEEEVQRLNLALQNIQQANNALFSKLDNDRETTGIPCSFCVTLLPKMAELQGTVEALKVAAKKVAASESTSTQQVPSILTSSIRENITDVYTRLQELLGESLEEAQEDSSLKQMSTEILKLLAQRHDYDKLLGKYKTLVTENITLMKRVIELENKSKFEVPGEEYKEKHYTTMSEECQTDALNKIATLTHQIKSLTLSNSAFKNELSVKTKSMSAAQSKLENYIIMQQSYLPIRDKIEKFCEHTLHDDKEHERASNSLLLQNIRDTLAVITDQLFEVTSLFSRDDPAETQPALHQQPHSWGIANLINRYTQLKYINQKLQIEVETAKYKYQHKIREQQEIADAREKYIEELLEQISPSNTQDACGVNSHESPFPENIDEIKSFKDLRDLVKRLDDTKRAGVSLSISSLKQILADIESKFQMTKNLITIISPLRDKSATESLANILRTLSSDYQSYKEPTLSPVGISEEIGDLIELNEQEYNTLKETVSGLIHILFYYSNTLAEQKLERENEDEATINADLYETEESSDMTVSKQLAGSAEEELPLEQTSKAVVSEAEEALLSDNDTSPSRQCPSESEKTSDKSSTIKPTVLIKSLKKPTQQKRKISVRLSSPSSHTSSQNAIDSSSEDDFSKERHTTEGWKALDTEDIW</sequence>
<protein>
    <submittedName>
        <fullName evidence="3">Uncharacterized protein</fullName>
    </submittedName>
</protein>
<gene>
    <name evidence="3" type="ORF">GSB_152433</name>
</gene>
<dbReference type="VEuPathDB" id="GiardiaDB:DHA2_152420"/>
<dbReference type="AlphaFoldDB" id="V6TQS2"/>
<dbReference type="OrthoDB" id="10260448at2759"/>
<feature type="compositionally biased region" description="Basic residues" evidence="2">
    <location>
        <begin position="628"/>
        <end position="640"/>
    </location>
</feature>
<name>V6TQS2_GIAIN</name>
<dbReference type="VEuPathDB" id="GiardiaDB:QR46_4430"/>
<dbReference type="EMBL" id="AHHH01000159">
    <property type="protein sequence ID" value="ESU40949.1"/>
    <property type="molecule type" value="Genomic_DNA"/>
</dbReference>
<evidence type="ECO:0000313" key="3">
    <source>
        <dbReference type="EMBL" id="ESU40949.1"/>
    </source>
</evidence>
<dbReference type="VEuPathDB" id="GiardiaDB:GL50581_3455"/>
<dbReference type="Proteomes" id="UP000018040">
    <property type="component" value="Unassembled WGS sequence"/>
</dbReference>
<keyword evidence="1" id="KW-0175">Coiled coil</keyword>
<evidence type="ECO:0000256" key="1">
    <source>
        <dbReference type="SAM" id="Coils"/>
    </source>
</evidence>
<feature type="compositionally biased region" description="Basic and acidic residues" evidence="2">
    <location>
        <begin position="663"/>
        <end position="683"/>
    </location>
</feature>
<comment type="caution">
    <text evidence="3">The sequence shown here is derived from an EMBL/GenBank/DDBJ whole genome shotgun (WGS) entry which is preliminary data.</text>
</comment>
<feature type="compositionally biased region" description="Polar residues" evidence="2">
    <location>
        <begin position="597"/>
        <end position="607"/>
    </location>
</feature>
<reference evidence="3 4" key="2">
    <citation type="journal article" date="2013" name="Genome Biol. Evol.">
        <title>Genome sequencing of Giardia lamblia genotypes A2 and B isolates (DH and GS) and comparative analysis with the genomes of genotypes A1 and E (WB and Pig).</title>
        <authorList>
            <person name="Adam R.D."/>
            <person name="Dahlstrom E.W."/>
            <person name="Martens C.A."/>
            <person name="Bruno D.P."/>
            <person name="Barbian K.D."/>
            <person name="Ricklefs S.M."/>
            <person name="Hernandez M.M."/>
            <person name="Narla N.P."/>
            <person name="Patel R.B."/>
            <person name="Porcella S.F."/>
            <person name="Nash T.E."/>
        </authorList>
    </citation>
    <scope>NUCLEOTIDE SEQUENCE [LARGE SCALE GENOMIC DNA]</scope>
    <source>
        <strain evidence="3 4">GS</strain>
    </source>
</reference>
<organism evidence="3 4">
    <name type="scientific">Giardia intestinalis</name>
    <name type="common">Giardia lamblia</name>
    <dbReference type="NCBI Taxonomy" id="5741"/>
    <lineage>
        <taxon>Eukaryota</taxon>
        <taxon>Metamonada</taxon>
        <taxon>Diplomonadida</taxon>
        <taxon>Hexamitidae</taxon>
        <taxon>Giardiinae</taxon>
        <taxon>Giardia</taxon>
    </lineage>
</organism>
<feature type="region of interest" description="Disordered" evidence="2">
    <location>
        <begin position="553"/>
        <end position="683"/>
    </location>
</feature>
<evidence type="ECO:0000256" key="2">
    <source>
        <dbReference type="SAM" id="MobiDB-lite"/>
    </source>
</evidence>
<feature type="compositionally biased region" description="Polar residues" evidence="2">
    <location>
        <begin position="642"/>
        <end position="658"/>
    </location>
</feature>
<dbReference type="VEuPathDB" id="GiardiaDB:GL50803_006919"/>
<feature type="coiled-coil region" evidence="1">
    <location>
        <begin position="25"/>
        <end position="55"/>
    </location>
</feature>
<reference evidence="4" key="1">
    <citation type="submission" date="2012-02" db="EMBL/GenBank/DDBJ databases">
        <title>Genome sequencing of Giardia lamblia Genotypes A2 and B isolates (DH and GS) and comparative analysis with the genomes of Genotypes A1 and E (WB and Pig).</title>
        <authorList>
            <person name="Adam R."/>
            <person name="Dahlstrom E."/>
            <person name="Martens C."/>
            <person name="Bruno D."/>
            <person name="Barbian K."/>
            <person name="Porcella S.F."/>
            <person name="Nash T."/>
        </authorList>
    </citation>
    <scope>NUCLEOTIDE SEQUENCE</scope>
    <source>
        <strain evidence="4">GS</strain>
    </source>
</reference>
<evidence type="ECO:0000313" key="4">
    <source>
        <dbReference type="Proteomes" id="UP000018040"/>
    </source>
</evidence>